<gene>
    <name evidence="2" type="ORF">E8A74_18870</name>
</gene>
<protein>
    <submittedName>
        <fullName evidence="2">Uncharacterized protein</fullName>
    </submittedName>
</protein>
<feature type="region of interest" description="Disordered" evidence="1">
    <location>
        <begin position="220"/>
        <end position="254"/>
    </location>
</feature>
<organism evidence="2 3">
    <name type="scientific">Polyangium fumosum</name>
    <dbReference type="NCBI Taxonomy" id="889272"/>
    <lineage>
        <taxon>Bacteria</taxon>
        <taxon>Pseudomonadati</taxon>
        <taxon>Myxococcota</taxon>
        <taxon>Polyangia</taxon>
        <taxon>Polyangiales</taxon>
        <taxon>Polyangiaceae</taxon>
        <taxon>Polyangium</taxon>
    </lineage>
</organism>
<accession>A0A4U1JB55</accession>
<dbReference type="EMBL" id="SSMQ01000018">
    <property type="protein sequence ID" value="TKD06572.1"/>
    <property type="molecule type" value="Genomic_DNA"/>
</dbReference>
<dbReference type="RefSeq" id="WP_136930423.1">
    <property type="nucleotide sequence ID" value="NZ_SSMQ01000018.1"/>
</dbReference>
<proteinExistence type="predicted"/>
<evidence type="ECO:0000256" key="1">
    <source>
        <dbReference type="SAM" id="MobiDB-lite"/>
    </source>
</evidence>
<keyword evidence="3" id="KW-1185">Reference proteome</keyword>
<comment type="caution">
    <text evidence="2">The sequence shown here is derived from an EMBL/GenBank/DDBJ whole genome shotgun (WGS) entry which is preliminary data.</text>
</comment>
<dbReference type="Proteomes" id="UP000309215">
    <property type="component" value="Unassembled WGS sequence"/>
</dbReference>
<reference evidence="2 3" key="1">
    <citation type="submission" date="2019-04" db="EMBL/GenBank/DDBJ databases">
        <authorList>
            <person name="Li Y."/>
            <person name="Wang J."/>
        </authorList>
    </citation>
    <scope>NUCLEOTIDE SEQUENCE [LARGE SCALE GENOMIC DNA]</scope>
    <source>
        <strain evidence="2 3">DSM 14668</strain>
    </source>
</reference>
<feature type="compositionally biased region" description="Basic and acidic residues" evidence="1">
    <location>
        <begin position="244"/>
        <end position="254"/>
    </location>
</feature>
<name>A0A4U1JB55_9BACT</name>
<dbReference type="OrthoDB" id="5511853at2"/>
<evidence type="ECO:0000313" key="3">
    <source>
        <dbReference type="Proteomes" id="UP000309215"/>
    </source>
</evidence>
<dbReference type="AlphaFoldDB" id="A0A4U1JB55"/>
<evidence type="ECO:0000313" key="2">
    <source>
        <dbReference type="EMBL" id="TKD06572.1"/>
    </source>
</evidence>
<sequence>MAKLTIGQKAERVLKLLIALRNPRIAAPLAGHGFANADLDEGWTLLKNVTRTKLDFVEAPPNKDPDALRALDAWENQWFVIGDATLKRHAPEIHAQVFRNLSQTDGMAVIVSVGTFVERLDTIDRPEWDGGFGQAGKDARSLLAQRGLTEQVVDEAKALLDKFRNVDGPIPDLAKIAAEDESFEKAEAALWAWYLEWSAIARRAITQRSLLRQLGFLRTTPSGKDVDVTDDEAPEDAPAAHAPPLRDDAAAISA</sequence>